<sequence>MKKEIFNGAKLKVARIYRGKTVDQLAKEVNINKKDIIAFEENKYKPTPENTMKLSHNLQFPREYFFKNENIKVTVEGSHFNPQSTIPRNEEISYREKLIMTHKIYTFMQGYIKFPELNLPDNLNRNDDIEEMAIKTRRYWGLGDGAIGNMVSLLESNGVLLSGINIDRKGASPYTQKQNLNKESLYVIALGNDKKSATVRNYDLAYELAYIISNELNIPSKRFNADEFACAFLLPKDVFLEGLSNPNELDFYVEMKTKWLVPISIMIFRAYTLGAINYKKYNFLMNEMNKKGWLKKEPLDDNIKGVSPQTLKTAVELLFENNIMSKNTLMDNLANFGINMNPTDIEILIGLKEGTLASNVAIKGNQVKNNNKNNVKVVDFKNKKRR</sequence>
<evidence type="ECO:0000313" key="3">
    <source>
        <dbReference type="Proteomes" id="UP000609849"/>
    </source>
</evidence>
<name>A0ABR7JKJ1_9FIRM</name>
<dbReference type="InterPro" id="IPR010982">
    <property type="entry name" value="Lambda_DNA-bd_dom_sf"/>
</dbReference>
<dbReference type="Proteomes" id="UP000609849">
    <property type="component" value="Unassembled WGS sequence"/>
</dbReference>
<proteinExistence type="predicted"/>
<dbReference type="RefSeq" id="WP_153971578.1">
    <property type="nucleotide sequence ID" value="NZ_JACRWE010000001.1"/>
</dbReference>
<evidence type="ECO:0000313" key="2">
    <source>
        <dbReference type="EMBL" id="MBC5995440.1"/>
    </source>
</evidence>
<dbReference type="Gene3D" id="1.10.260.40">
    <property type="entry name" value="lambda repressor-like DNA-binding domains"/>
    <property type="match status" value="1"/>
</dbReference>
<dbReference type="EMBL" id="JACRWE010000001">
    <property type="protein sequence ID" value="MBC5995440.1"/>
    <property type="molecule type" value="Genomic_DNA"/>
</dbReference>
<feature type="domain" description="HTH cro/C1-type" evidence="1">
    <location>
        <begin position="11"/>
        <end position="65"/>
    </location>
</feature>
<dbReference type="InterPro" id="IPR052345">
    <property type="entry name" value="Rad_response_metalloprotease"/>
</dbReference>
<dbReference type="SUPFAM" id="SSF47413">
    <property type="entry name" value="lambda repressor-like DNA-binding domains"/>
    <property type="match status" value="1"/>
</dbReference>
<dbReference type="CDD" id="cd00093">
    <property type="entry name" value="HTH_XRE"/>
    <property type="match status" value="1"/>
</dbReference>
<comment type="caution">
    <text evidence="2">The sequence shown here is derived from an EMBL/GenBank/DDBJ whole genome shotgun (WGS) entry which is preliminary data.</text>
</comment>
<dbReference type="PROSITE" id="PS50943">
    <property type="entry name" value="HTH_CROC1"/>
    <property type="match status" value="1"/>
</dbReference>
<gene>
    <name evidence="2" type="ORF">H8923_01590</name>
</gene>
<dbReference type="SMART" id="SM00530">
    <property type="entry name" value="HTH_XRE"/>
    <property type="match status" value="1"/>
</dbReference>
<keyword evidence="3" id="KW-1185">Reference proteome</keyword>
<evidence type="ECO:0000259" key="1">
    <source>
        <dbReference type="PROSITE" id="PS50943"/>
    </source>
</evidence>
<dbReference type="Pfam" id="PF12844">
    <property type="entry name" value="HTH_19"/>
    <property type="match status" value="1"/>
</dbReference>
<dbReference type="PANTHER" id="PTHR43236">
    <property type="entry name" value="ANTITOXIN HIGA1"/>
    <property type="match status" value="1"/>
</dbReference>
<dbReference type="PANTHER" id="PTHR43236:SF1">
    <property type="entry name" value="BLL7220 PROTEIN"/>
    <property type="match status" value="1"/>
</dbReference>
<reference evidence="2 3" key="1">
    <citation type="submission" date="2020-08" db="EMBL/GenBank/DDBJ databases">
        <authorList>
            <person name="Liu C."/>
            <person name="Sun Q."/>
        </authorList>
    </citation>
    <scope>NUCLEOTIDE SEQUENCE [LARGE SCALE GENOMIC DNA]</scope>
    <source>
        <strain evidence="2 3">NSJ-18</strain>
    </source>
</reference>
<accession>A0ABR7JKJ1</accession>
<organism evidence="2 3">
    <name type="scientific">Romboutsia faecis</name>
    <dbReference type="NCBI Taxonomy" id="2764597"/>
    <lineage>
        <taxon>Bacteria</taxon>
        <taxon>Bacillati</taxon>
        <taxon>Bacillota</taxon>
        <taxon>Clostridia</taxon>
        <taxon>Peptostreptococcales</taxon>
        <taxon>Peptostreptococcaceae</taxon>
        <taxon>Romboutsia</taxon>
    </lineage>
</organism>
<dbReference type="InterPro" id="IPR001387">
    <property type="entry name" value="Cro/C1-type_HTH"/>
</dbReference>
<protein>
    <submittedName>
        <fullName evidence="2">Helix-turn-helix domain-containing protein</fullName>
    </submittedName>
</protein>